<keyword evidence="3" id="KW-1185">Reference proteome</keyword>
<reference evidence="2" key="1">
    <citation type="journal article" date="2017" name="Nature">
        <title>The genome of Chenopodium quinoa.</title>
        <authorList>
            <person name="Jarvis D.E."/>
            <person name="Ho Y.S."/>
            <person name="Lightfoot D.J."/>
            <person name="Schmoeckel S.M."/>
            <person name="Li B."/>
            <person name="Borm T.J.A."/>
            <person name="Ohyanagi H."/>
            <person name="Mineta K."/>
            <person name="Michell C.T."/>
            <person name="Saber N."/>
            <person name="Kharbatia N.M."/>
            <person name="Rupper R.R."/>
            <person name="Sharp A.R."/>
            <person name="Dally N."/>
            <person name="Boughton B.A."/>
            <person name="Woo Y.H."/>
            <person name="Gao G."/>
            <person name="Schijlen E.G.W.M."/>
            <person name="Guo X."/>
            <person name="Momin A.A."/>
            <person name="Negrao S."/>
            <person name="Al-Babili S."/>
            <person name="Gehring C."/>
            <person name="Roessner U."/>
            <person name="Jung C."/>
            <person name="Murphy K."/>
            <person name="Arold S.T."/>
            <person name="Gojobori T."/>
            <person name="van der Linden C.G."/>
            <person name="van Loo E.N."/>
            <person name="Jellen E.N."/>
            <person name="Maughan P.J."/>
            <person name="Tester M."/>
        </authorList>
    </citation>
    <scope>NUCLEOTIDE SEQUENCE [LARGE SCALE GENOMIC DNA]</scope>
    <source>
        <strain evidence="2">cv. PI 614886</strain>
    </source>
</reference>
<feature type="transmembrane region" description="Helical" evidence="1">
    <location>
        <begin position="63"/>
        <end position="82"/>
    </location>
</feature>
<feature type="transmembrane region" description="Helical" evidence="1">
    <location>
        <begin position="102"/>
        <end position="119"/>
    </location>
</feature>
<keyword evidence="1" id="KW-1133">Transmembrane helix</keyword>
<keyword evidence="1" id="KW-0472">Membrane</keyword>
<dbReference type="AlphaFoldDB" id="A0A803M500"/>
<protein>
    <submittedName>
        <fullName evidence="2">Uncharacterized protein</fullName>
    </submittedName>
</protein>
<feature type="transmembrane region" description="Helical" evidence="1">
    <location>
        <begin position="215"/>
        <end position="236"/>
    </location>
</feature>
<dbReference type="OMA" id="RMACRIV"/>
<feature type="transmembrane region" description="Helical" evidence="1">
    <location>
        <begin position="160"/>
        <end position="184"/>
    </location>
</feature>
<name>A0A803M500_CHEQI</name>
<dbReference type="RefSeq" id="XP_021760392.1">
    <property type="nucleotide sequence ID" value="XM_021904700.1"/>
</dbReference>
<evidence type="ECO:0000256" key="1">
    <source>
        <dbReference type="SAM" id="Phobius"/>
    </source>
</evidence>
<evidence type="ECO:0000313" key="3">
    <source>
        <dbReference type="Proteomes" id="UP000596660"/>
    </source>
</evidence>
<dbReference type="KEGG" id="cqi:110725216"/>
<dbReference type="PANTHER" id="PTHR37726">
    <property type="entry name" value="TRANSMEMBRANE PROTEIN"/>
    <property type="match status" value="1"/>
</dbReference>
<reference evidence="2" key="2">
    <citation type="submission" date="2021-03" db="UniProtKB">
        <authorList>
            <consortium name="EnsemblPlants"/>
        </authorList>
    </citation>
    <scope>IDENTIFICATION</scope>
</reference>
<evidence type="ECO:0000313" key="2">
    <source>
        <dbReference type="EnsemblPlants" id="AUR62023523-RA:cds"/>
    </source>
</evidence>
<dbReference type="OrthoDB" id="657942at2759"/>
<dbReference type="Proteomes" id="UP000596660">
    <property type="component" value="Unplaced"/>
</dbReference>
<sequence length="320" mass="35937">MFNPLLPSRNSVYLSTIPEGDIQRAFFKCTKWQLEETLDPINCPNHYYCNSNYSGDYPSWVDSLAIVFITITFLATTVLMVVGMIGRRKATPLTRLNQLRRYFLPSGPIFLPIILVIMAKGHRVNSVFPMSYNGPAILHVVRISALAFNTETNSDFKYVFLEASTISGILHTALYLDSIILPYYTGLDALMSSKFSGECLSCVCRQQPLIVGGMLVYRGWSVTTALVVATLVFRIFGRLTTEESKGKTMLMKFTMESLSWILMTVECFYLLIIPPPMRSWTKAASFSGVFVLMCLQLLKKITTSIVAQYNGNSQIPDGSR</sequence>
<dbReference type="GeneID" id="110725216"/>
<feature type="transmembrane region" description="Helical" evidence="1">
    <location>
        <begin position="131"/>
        <end position="148"/>
    </location>
</feature>
<gene>
    <name evidence="2" type="primary">LOC110725216</name>
</gene>
<feature type="transmembrane region" description="Helical" evidence="1">
    <location>
        <begin position="257"/>
        <end position="274"/>
    </location>
</feature>
<dbReference type="Gramene" id="AUR62023523-RA">
    <property type="protein sequence ID" value="AUR62023523-RA:cds"/>
    <property type="gene ID" value="AUR62023523"/>
</dbReference>
<keyword evidence="1" id="KW-0812">Transmembrane</keyword>
<accession>A0A803M500</accession>
<proteinExistence type="predicted"/>
<organism evidence="2 3">
    <name type="scientific">Chenopodium quinoa</name>
    <name type="common">Quinoa</name>
    <dbReference type="NCBI Taxonomy" id="63459"/>
    <lineage>
        <taxon>Eukaryota</taxon>
        <taxon>Viridiplantae</taxon>
        <taxon>Streptophyta</taxon>
        <taxon>Embryophyta</taxon>
        <taxon>Tracheophyta</taxon>
        <taxon>Spermatophyta</taxon>
        <taxon>Magnoliopsida</taxon>
        <taxon>eudicotyledons</taxon>
        <taxon>Gunneridae</taxon>
        <taxon>Pentapetalae</taxon>
        <taxon>Caryophyllales</taxon>
        <taxon>Chenopodiaceae</taxon>
        <taxon>Chenopodioideae</taxon>
        <taxon>Atripliceae</taxon>
        <taxon>Chenopodium</taxon>
    </lineage>
</organism>
<dbReference type="EnsemblPlants" id="AUR62023523-RA">
    <property type="protein sequence ID" value="AUR62023523-RA:cds"/>
    <property type="gene ID" value="AUR62023523"/>
</dbReference>
<dbReference type="PANTHER" id="PTHR37726:SF1">
    <property type="entry name" value="TRANSMEMBRANE PROTEIN"/>
    <property type="match status" value="1"/>
</dbReference>